<keyword evidence="3 8" id="KW-0690">Ribosome biogenesis</keyword>
<keyword evidence="14" id="KW-1185">Reference proteome</keyword>
<reference evidence="13 14" key="1">
    <citation type="submission" date="2013-09" db="EMBL/GenBank/DDBJ databases">
        <title>Whole genome shotgun sequence of Vibrio proteolyticus NBRC 13287.</title>
        <authorList>
            <person name="Isaki S."/>
            <person name="Hosoyama A."/>
            <person name="Numata M."/>
            <person name="Hashimoto M."/>
            <person name="Hosoyama Y."/>
            <person name="Tsuchikane K."/>
            <person name="Noguchi M."/>
            <person name="Hirakata S."/>
            <person name="Ichikawa N."/>
            <person name="Ohji S."/>
            <person name="Yamazoe A."/>
            <person name="Fujita N."/>
        </authorList>
    </citation>
    <scope>NUCLEOTIDE SEQUENCE [LARGE SCALE GENOMIC DNA]</scope>
    <source>
        <strain evidence="13 14">NBRC 13287</strain>
    </source>
</reference>
<evidence type="ECO:0000256" key="10">
    <source>
        <dbReference type="RuleBase" id="RU004481"/>
    </source>
</evidence>
<evidence type="ECO:0000259" key="12">
    <source>
        <dbReference type="PROSITE" id="PS51712"/>
    </source>
</evidence>
<comment type="subunit">
    <text evidence="8">Associates with the 50S ribosomal subunit.</text>
</comment>
<dbReference type="AlphaFoldDB" id="U3BG17"/>
<sequence>MVPVVALVGRPNVGKSTLFNRLTRTRDALVADFPGLTRDRKYGQAKLGEHEFIVIDTGGIDGSEEGVETKMAAQSLAAIDEADVVLFLVDGRAGLTVADEAIAQHLRKTEKLSMLVVNKVDGIDADAASSEFWQLGMDNMYQIAAAHGRGVGALIDRALNPFAEQLAAENLGEIEDLTGYKDEQEEQLDYTEEEAEQEFQRLQEQPIKLAIIGRPNVGKSTLTNRILGEERVVVYDMPGTTRDSIYIPMERDGREYVLIDTAGVRRRKRINETVEKFSVVKTLKAIEDANVVLLVIDARENISDQDLSLLGFALNAGRSIVLAVNKWDGLDMDVKEHVKKELDRRLGFVDFARIHFISALHGTGVGHLFESVQEAYKSATTRVGTSVLTRIMKMATEDHQPPMVRGRRVKLKYAHAGGYNPPIVVIHGNLVNELPDSYKRYLMNYYRKSLEIMGTPIRIQFQSSENPFEGKSGKMTLSQERKRKRLMSMMKNRKK</sequence>
<dbReference type="NCBIfam" id="TIGR03594">
    <property type="entry name" value="GTPase_EngA"/>
    <property type="match status" value="1"/>
</dbReference>
<dbReference type="CDD" id="cd01894">
    <property type="entry name" value="EngA1"/>
    <property type="match status" value="1"/>
</dbReference>
<evidence type="ECO:0000256" key="7">
    <source>
        <dbReference type="ARBA" id="ARBA00032345"/>
    </source>
</evidence>
<dbReference type="Proteomes" id="UP000016570">
    <property type="component" value="Unassembled WGS sequence"/>
</dbReference>
<dbReference type="eggNOG" id="COG1160">
    <property type="taxonomic scope" value="Bacteria"/>
</dbReference>
<feature type="binding site" evidence="8">
    <location>
        <begin position="325"/>
        <end position="328"/>
    </location>
    <ligand>
        <name>GTP</name>
        <dbReference type="ChEBI" id="CHEBI:37565"/>
        <label>2</label>
    </ligand>
</feature>
<comment type="caution">
    <text evidence="13">The sequence shown here is derived from an EMBL/GenBank/DDBJ whole genome shotgun (WGS) entry which is preliminary data.</text>
</comment>
<dbReference type="PANTHER" id="PTHR43834:SF6">
    <property type="entry name" value="GTPASE DER"/>
    <property type="match status" value="1"/>
</dbReference>
<evidence type="ECO:0000256" key="4">
    <source>
        <dbReference type="ARBA" id="ARBA00022737"/>
    </source>
</evidence>
<keyword evidence="4 10" id="KW-0677">Repeat</keyword>
<dbReference type="InterPro" id="IPR031166">
    <property type="entry name" value="G_ENGA"/>
</dbReference>
<dbReference type="InterPro" id="IPR005225">
    <property type="entry name" value="Small_GTP-bd"/>
</dbReference>
<dbReference type="CDD" id="cd01895">
    <property type="entry name" value="EngA2"/>
    <property type="match status" value="1"/>
</dbReference>
<keyword evidence="6 8" id="KW-0342">GTP-binding</keyword>
<evidence type="ECO:0000256" key="2">
    <source>
        <dbReference type="ARBA" id="ARBA00020953"/>
    </source>
</evidence>
<dbReference type="RefSeq" id="WP_021706603.1">
    <property type="nucleotide sequence ID" value="NZ_BATJ01000018.1"/>
</dbReference>
<dbReference type="EMBL" id="BATJ01000018">
    <property type="protein sequence ID" value="GAD68634.1"/>
    <property type="molecule type" value="Genomic_DNA"/>
</dbReference>
<evidence type="ECO:0000256" key="1">
    <source>
        <dbReference type="ARBA" id="ARBA00008279"/>
    </source>
</evidence>
<name>U3BG17_VIBPR</name>
<dbReference type="PANTHER" id="PTHR43834">
    <property type="entry name" value="GTPASE DER"/>
    <property type="match status" value="1"/>
</dbReference>
<dbReference type="PIRSF" id="PIRSF006485">
    <property type="entry name" value="GTP-binding_EngA"/>
    <property type="match status" value="1"/>
</dbReference>
<dbReference type="InterPro" id="IPR006073">
    <property type="entry name" value="GTP-bd"/>
</dbReference>
<evidence type="ECO:0000256" key="5">
    <source>
        <dbReference type="ARBA" id="ARBA00022741"/>
    </source>
</evidence>
<dbReference type="GO" id="GO:0043022">
    <property type="term" value="F:ribosome binding"/>
    <property type="evidence" value="ECO:0007669"/>
    <property type="project" value="TreeGrafter"/>
</dbReference>
<dbReference type="PRINTS" id="PR00326">
    <property type="entry name" value="GTP1OBG"/>
</dbReference>
<keyword evidence="11" id="KW-0175">Coiled coil</keyword>
<dbReference type="Pfam" id="PF01926">
    <property type="entry name" value="MMR_HSR1"/>
    <property type="match status" value="2"/>
</dbReference>
<dbReference type="Pfam" id="PF14714">
    <property type="entry name" value="KH_dom-like"/>
    <property type="match status" value="1"/>
</dbReference>
<dbReference type="InterPro" id="IPR015946">
    <property type="entry name" value="KH_dom-like_a/b"/>
</dbReference>
<feature type="binding site" evidence="8">
    <location>
        <begin position="260"/>
        <end position="264"/>
    </location>
    <ligand>
        <name>GTP</name>
        <dbReference type="ChEBI" id="CHEBI:37565"/>
        <label>2</label>
    </ligand>
</feature>
<comment type="similarity">
    <text evidence="1 8 9 10">Belongs to the TRAFAC class TrmE-Era-EngA-EngB-Septin-like GTPase superfamily. EngA (Der) GTPase family.</text>
</comment>
<comment type="function">
    <text evidence="8 10">GTPase that plays an essential role in the late steps of ribosome biogenesis.</text>
</comment>
<feature type="binding site" evidence="8">
    <location>
        <begin position="56"/>
        <end position="60"/>
    </location>
    <ligand>
        <name>GTP</name>
        <dbReference type="ChEBI" id="CHEBI:37565"/>
        <label>1</label>
    </ligand>
</feature>
<dbReference type="SUPFAM" id="SSF52540">
    <property type="entry name" value="P-loop containing nucleoside triphosphate hydrolases"/>
    <property type="match status" value="2"/>
</dbReference>
<organism evidence="13 14">
    <name type="scientific">Vibrio proteolyticus NBRC 13287</name>
    <dbReference type="NCBI Taxonomy" id="1219065"/>
    <lineage>
        <taxon>Bacteria</taxon>
        <taxon>Pseudomonadati</taxon>
        <taxon>Pseudomonadota</taxon>
        <taxon>Gammaproteobacteria</taxon>
        <taxon>Vibrionales</taxon>
        <taxon>Vibrionaceae</taxon>
        <taxon>Vibrio</taxon>
    </lineage>
</organism>
<evidence type="ECO:0000313" key="13">
    <source>
        <dbReference type="EMBL" id="GAD68634.1"/>
    </source>
</evidence>
<evidence type="ECO:0000256" key="9">
    <source>
        <dbReference type="PROSITE-ProRule" id="PRU01049"/>
    </source>
</evidence>
<dbReference type="SMART" id="SM00382">
    <property type="entry name" value="AAA"/>
    <property type="match status" value="2"/>
</dbReference>
<evidence type="ECO:0000256" key="3">
    <source>
        <dbReference type="ARBA" id="ARBA00022517"/>
    </source>
</evidence>
<dbReference type="GO" id="GO:0042254">
    <property type="term" value="P:ribosome biogenesis"/>
    <property type="evidence" value="ECO:0007669"/>
    <property type="project" value="UniProtKB-KW"/>
</dbReference>
<dbReference type="InterPro" id="IPR027417">
    <property type="entry name" value="P-loop_NTPase"/>
</dbReference>
<dbReference type="HAMAP" id="MF_00195">
    <property type="entry name" value="GTPase_Der"/>
    <property type="match status" value="1"/>
</dbReference>
<dbReference type="Gene3D" id="3.30.300.20">
    <property type="match status" value="1"/>
</dbReference>
<accession>U3BG17</accession>
<evidence type="ECO:0000256" key="6">
    <source>
        <dbReference type="ARBA" id="ARBA00023134"/>
    </source>
</evidence>
<evidence type="ECO:0000256" key="11">
    <source>
        <dbReference type="SAM" id="Coils"/>
    </source>
</evidence>
<feature type="binding site" evidence="8">
    <location>
        <begin position="9"/>
        <end position="16"/>
    </location>
    <ligand>
        <name>GTP</name>
        <dbReference type="ChEBI" id="CHEBI:37565"/>
        <label>1</label>
    </ligand>
</feature>
<dbReference type="STRING" id="1219065.VPR01S_18_00360"/>
<dbReference type="InterPro" id="IPR032859">
    <property type="entry name" value="KH_dom-like"/>
</dbReference>
<feature type="binding site" evidence="8">
    <location>
        <begin position="118"/>
        <end position="121"/>
    </location>
    <ligand>
        <name>GTP</name>
        <dbReference type="ChEBI" id="CHEBI:37565"/>
        <label>1</label>
    </ligand>
</feature>
<protein>
    <recommendedName>
        <fullName evidence="2 8">GTPase Der</fullName>
    </recommendedName>
    <alternativeName>
        <fullName evidence="7 8">GTP-binding protein EngA</fullName>
    </alternativeName>
</protein>
<dbReference type="FunFam" id="3.40.50.300:FF:000057">
    <property type="entry name" value="GTPase Der"/>
    <property type="match status" value="1"/>
</dbReference>
<dbReference type="InterPro" id="IPR016484">
    <property type="entry name" value="GTPase_Der"/>
</dbReference>
<feature type="coiled-coil region" evidence="11">
    <location>
        <begin position="174"/>
        <end position="205"/>
    </location>
</feature>
<dbReference type="PROSITE" id="PS51712">
    <property type="entry name" value="G_ENGA"/>
    <property type="match status" value="2"/>
</dbReference>
<evidence type="ECO:0000256" key="8">
    <source>
        <dbReference type="HAMAP-Rule" id="MF_00195"/>
    </source>
</evidence>
<gene>
    <name evidence="8 13" type="primary">der</name>
    <name evidence="13" type="ORF">VPR01S_18_00360</name>
</gene>
<dbReference type="GO" id="GO:0005525">
    <property type="term" value="F:GTP binding"/>
    <property type="evidence" value="ECO:0007669"/>
    <property type="project" value="UniProtKB-UniRule"/>
</dbReference>
<dbReference type="FunFam" id="3.30.300.20:FF:000004">
    <property type="entry name" value="GTPase Der"/>
    <property type="match status" value="1"/>
</dbReference>
<dbReference type="InterPro" id="IPR003593">
    <property type="entry name" value="AAA+_ATPase"/>
</dbReference>
<feature type="binding site" evidence="8">
    <location>
        <begin position="213"/>
        <end position="220"/>
    </location>
    <ligand>
        <name>GTP</name>
        <dbReference type="ChEBI" id="CHEBI:37565"/>
        <label>2</label>
    </ligand>
</feature>
<dbReference type="Gene3D" id="3.40.50.300">
    <property type="entry name" value="P-loop containing nucleotide triphosphate hydrolases"/>
    <property type="match status" value="2"/>
</dbReference>
<evidence type="ECO:0000313" key="14">
    <source>
        <dbReference type="Proteomes" id="UP000016570"/>
    </source>
</evidence>
<feature type="domain" description="EngA-type G" evidence="12">
    <location>
        <begin position="207"/>
        <end position="380"/>
    </location>
</feature>
<dbReference type="NCBIfam" id="TIGR00231">
    <property type="entry name" value="small_GTP"/>
    <property type="match status" value="2"/>
</dbReference>
<proteinExistence type="inferred from homology"/>
<keyword evidence="5 8" id="KW-0547">Nucleotide-binding</keyword>
<feature type="domain" description="EngA-type G" evidence="12">
    <location>
        <begin position="3"/>
        <end position="166"/>
    </location>
</feature>
<dbReference type="FunFam" id="3.40.50.300:FF:000040">
    <property type="entry name" value="GTPase Der"/>
    <property type="match status" value="1"/>
</dbReference>